<dbReference type="GO" id="GO:0061630">
    <property type="term" value="F:ubiquitin protein ligase activity"/>
    <property type="evidence" value="ECO:0007669"/>
    <property type="project" value="UniProtKB-EC"/>
</dbReference>
<keyword evidence="9 18" id="KW-0479">Metal-binding</keyword>
<evidence type="ECO:0000256" key="7">
    <source>
        <dbReference type="ARBA" id="ARBA00022454"/>
    </source>
</evidence>
<dbReference type="AlphaFoldDB" id="A0A6P8HPD0"/>
<dbReference type="Proteomes" id="UP000515163">
    <property type="component" value="Unplaced"/>
</dbReference>
<comment type="similarity">
    <text evidence="4 18">Belongs to the NSE1 family.</text>
</comment>
<keyword evidence="10 18" id="KW-0227">DNA damage</keyword>
<dbReference type="InterPro" id="IPR011513">
    <property type="entry name" value="Nse1"/>
</dbReference>
<dbReference type="EC" id="2.3.2.27" evidence="5 18"/>
<evidence type="ECO:0000256" key="13">
    <source>
        <dbReference type="ARBA" id="ARBA00022833"/>
    </source>
</evidence>
<evidence type="ECO:0000256" key="16">
    <source>
        <dbReference type="ARBA" id="ARBA00023204"/>
    </source>
</evidence>
<dbReference type="InterPro" id="IPR013083">
    <property type="entry name" value="Znf_RING/FYVE/PHD"/>
</dbReference>
<feature type="compositionally biased region" description="Polar residues" evidence="19">
    <location>
        <begin position="237"/>
        <end position="258"/>
    </location>
</feature>
<dbReference type="GO" id="GO:0005634">
    <property type="term" value="C:nucleus"/>
    <property type="evidence" value="ECO:0007669"/>
    <property type="project" value="UniProtKB-SubCell"/>
</dbReference>
<protein>
    <recommendedName>
        <fullName evidence="6 18">Non-structural maintenance of chromosomes element 1 homolog</fullName>
        <ecNumber evidence="5 18">2.3.2.27</ecNumber>
    </recommendedName>
</protein>
<evidence type="ECO:0000313" key="21">
    <source>
        <dbReference type="Proteomes" id="UP000515163"/>
    </source>
</evidence>
<dbReference type="GO" id="GO:0030915">
    <property type="term" value="C:Smc5-Smc6 complex"/>
    <property type="evidence" value="ECO:0007669"/>
    <property type="project" value="UniProtKB-UniRule"/>
</dbReference>
<keyword evidence="13 18" id="KW-0862">Zinc</keyword>
<feature type="domain" description="Non-structural maintenance of chromosomes element 1 RING C4HC3-type" evidence="20">
    <location>
        <begin position="182"/>
        <end position="221"/>
    </location>
</feature>
<dbReference type="InterPro" id="IPR014857">
    <property type="entry name" value="Nse1_RING_C4HC3-type"/>
</dbReference>
<comment type="subunit">
    <text evidence="18">Component of the Smc5-Smc6 complex.</text>
</comment>
<evidence type="ECO:0000256" key="4">
    <source>
        <dbReference type="ARBA" id="ARBA00010258"/>
    </source>
</evidence>
<gene>
    <name evidence="22" type="primary">LOC116293604</name>
</gene>
<evidence type="ECO:0000256" key="14">
    <source>
        <dbReference type="ARBA" id="ARBA00022895"/>
    </source>
</evidence>
<keyword evidence="7" id="KW-0158">Chromosome</keyword>
<dbReference type="KEGG" id="aten:116293604"/>
<comment type="catalytic activity">
    <reaction evidence="1 18">
        <text>S-ubiquitinyl-[E2 ubiquitin-conjugating enzyme]-L-cysteine + [acceptor protein]-L-lysine = [E2 ubiquitin-conjugating enzyme]-L-cysteine + N(6)-ubiquitinyl-[acceptor protein]-L-lysine.</text>
        <dbReference type="EC" id="2.3.2.27"/>
    </reaction>
</comment>
<evidence type="ECO:0000256" key="5">
    <source>
        <dbReference type="ARBA" id="ARBA00012483"/>
    </source>
</evidence>
<evidence type="ECO:0000256" key="19">
    <source>
        <dbReference type="SAM" id="MobiDB-lite"/>
    </source>
</evidence>
<reference evidence="22" key="1">
    <citation type="submission" date="2025-08" db="UniProtKB">
        <authorList>
            <consortium name="RefSeq"/>
        </authorList>
    </citation>
    <scope>IDENTIFICATION</scope>
    <source>
        <tissue evidence="22">Tentacle</tissue>
    </source>
</reference>
<dbReference type="GO" id="GO:0008270">
    <property type="term" value="F:zinc ion binding"/>
    <property type="evidence" value="ECO:0007669"/>
    <property type="project" value="UniProtKB-KW"/>
</dbReference>
<keyword evidence="15 18" id="KW-0233">DNA recombination</keyword>
<evidence type="ECO:0000256" key="6">
    <source>
        <dbReference type="ARBA" id="ARBA00019422"/>
    </source>
</evidence>
<keyword evidence="12 18" id="KW-0833">Ubl conjugation pathway</keyword>
<dbReference type="PANTHER" id="PTHR20973">
    <property type="entry name" value="NON-SMC ELEMENT 1-RELATED"/>
    <property type="match status" value="1"/>
</dbReference>
<evidence type="ECO:0000256" key="9">
    <source>
        <dbReference type="ARBA" id="ARBA00022723"/>
    </source>
</evidence>
<keyword evidence="17 18" id="KW-0539">Nucleus</keyword>
<dbReference type="GO" id="GO:0000781">
    <property type="term" value="C:chromosome, telomeric region"/>
    <property type="evidence" value="ECO:0007669"/>
    <property type="project" value="UniProtKB-SubCell"/>
</dbReference>
<keyword evidence="8 18" id="KW-0808">Transferase</keyword>
<keyword evidence="11 18" id="KW-0863">Zinc-finger</keyword>
<sequence length="265" mass="30034">MSMKNAHRLFLRTLMSRQFMKEGEIKTIYQKSCEAYDEDCSDDQFQGFINTVNRSLKPLFLEIRHVVSEDNGVLYFGLINTTEDEHSKMATDYSPNDITLFKKAIDLIINSDDGTVSSLDLINCAADLEKKMACSYTEKLLERLVLDKWMDESSGIYSLGGRAMLELEQYLRRVYEDDIVECMMCKKIALKCQTCEQCEGKLHKHCAGKYFAGRAQHMCPNKNCGAPWTHDVPVLPSSRSNVTSKGKGPASSTVGPTSHRSRRSR</sequence>
<dbReference type="Pfam" id="PF07574">
    <property type="entry name" value="SMC_Nse1"/>
    <property type="match status" value="1"/>
</dbReference>
<evidence type="ECO:0000256" key="12">
    <source>
        <dbReference type="ARBA" id="ARBA00022786"/>
    </source>
</evidence>
<dbReference type="GeneID" id="116293604"/>
<dbReference type="RefSeq" id="XP_031556913.1">
    <property type="nucleotide sequence ID" value="XM_031701053.1"/>
</dbReference>
<dbReference type="FunFam" id="3.90.1150.220:FF:000001">
    <property type="entry name" value="Non-structural maintenance of chromosomes element 1 homolog"/>
    <property type="match status" value="1"/>
</dbReference>
<evidence type="ECO:0000256" key="15">
    <source>
        <dbReference type="ARBA" id="ARBA00023172"/>
    </source>
</evidence>
<organism evidence="21 22">
    <name type="scientific">Actinia tenebrosa</name>
    <name type="common">Australian red waratah sea anemone</name>
    <dbReference type="NCBI Taxonomy" id="6105"/>
    <lineage>
        <taxon>Eukaryota</taxon>
        <taxon>Metazoa</taxon>
        <taxon>Cnidaria</taxon>
        <taxon>Anthozoa</taxon>
        <taxon>Hexacorallia</taxon>
        <taxon>Actiniaria</taxon>
        <taxon>Actiniidae</taxon>
        <taxon>Actinia</taxon>
    </lineage>
</organism>
<evidence type="ECO:0000256" key="10">
    <source>
        <dbReference type="ARBA" id="ARBA00022763"/>
    </source>
</evidence>
<evidence type="ECO:0000256" key="2">
    <source>
        <dbReference type="ARBA" id="ARBA00004123"/>
    </source>
</evidence>
<name>A0A6P8HPD0_ACTTE</name>
<comment type="subcellular location">
    <subcellularLocation>
        <location evidence="3">Chromosome</location>
        <location evidence="3">Telomere</location>
    </subcellularLocation>
    <subcellularLocation>
        <location evidence="2 18">Nucleus</location>
    </subcellularLocation>
</comment>
<dbReference type="Gene3D" id="3.30.40.10">
    <property type="entry name" value="Zinc/RING finger domain, C3HC4 (zinc finger)"/>
    <property type="match status" value="1"/>
</dbReference>
<evidence type="ECO:0000259" key="20">
    <source>
        <dbReference type="Pfam" id="PF08746"/>
    </source>
</evidence>
<keyword evidence="14" id="KW-0779">Telomere</keyword>
<evidence type="ECO:0000256" key="17">
    <source>
        <dbReference type="ARBA" id="ARBA00023242"/>
    </source>
</evidence>
<evidence type="ECO:0000256" key="1">
    <source>
        <dbReference type="ARBA" id="ARBA00000900"/>
    </source>
</evidence>
<dbReference type="OrthoDB" id="185455at2759"/>
<proteinExistence type="inferred from homology"/>
<dbReference type="PANTHER" id="PTHR20973:SF0">
    <property type="entry name" value="NON-STRUCTURAL MAINTENANCE OF CHROMOSOMES ELEMENT 1 HOMOLOG"/>
    <property type="match status" value="1"/>
</dbReference>
<dbReference type="CDD" id="cd16493">
    <property type="entry name" value="RING-CH-C4HC3_NSE1"/>
    <property type="match status" value="1"/>
</dbReference>
<evidence type="ECO:0000256" key="11">
    <source>
        <dbReference type="ARBA" id="ARBA00022771"/>
    </source>
</evidence>
<keyword evidence="21" id="KW-1185">Reference proteome</keyword>
<dbReference type="InParanoid" id="A0A6P8HPD0"/>
<dbReference type="FunCoup" id="A0A6P8HPD0">
    <property type="interactions" value="1835"/>
</dbReference>
<dbReference type="Gene3D" id="1.10.10.10">
    <property type="entry name" value="Winged helix-like DNA-binding domain superfamily/Winged helix DNA-binding domain"/>
    <property type="match status" value="1"/>
</dbReference>
<evidence type="ECO:0000313" key="22">
    <source>
        <dbReference type="RefSeq" id="XP_031556913.1"/>
    </source>
</evidence>
<dbReference type="Pfam" id="PF08746">
    <property type="entry name" value="zf-RING-like"/>
    <property type="match status" value="1"/>
</dbReference>
<evidence type="ECO:0000256" key="8">
    <source>
        <dbReference type="ARBA" id="ARBA00022679"/>
    </source>
</evidence>
<feature type="region of interest" description="Disordered" evidence="19">
    <location>
        <begin position="235"/>
        <end position="265"/>
    </location>
</feature>
<evidence type="ECO:0000256" key="3">
    <source>
        <dbReference type="ARBA" id="ARBA00004574"/>
    </source>
</evidence>
<dbReference type="Gene3D" id="3.90.1150.220">
    <property type="match status" value="1"/>
</dbReference>
<accession>A0A6P8HPD0</accession>
<dbReference type="InterPro" id="IPR036388">
    <property type="entry name" value="WH-like_DNA-bd_sf"/>
</dbReference>
<dbReference type="GO" id="GO:0000724">
    <property type="term" value="P:double-strand break repair via homologous recombination"/>
    <property type="evidence" value="ECO:0007669"/>
    <property type="project" value="TreeGrafter"/>
</dbReference>
<dbReference type="FunFam" id="1.10.10.10:FF:000270">
    <property type="entry name" value="Non-structural maintenance of chromosomes element 1 homolog"/>
    <property type="match status" value="1"/>
</dbReference>
<keyword evidence="16 18" id="KW-0234">DNA repair</keyword>
<evidence type="ECO:0000256" key="18">
    <source>
        <dbReference type="RuleBase" id="RU368018"/>
    </source>
</evidence>